<feature type="transmembrane region" description="Helical" evidence="7">
    <location>
        <begin position="463"/>
        <end position="482"/>
    </location>
</feature>
<feature type="domain" description="Mechanosensitive ion channel MscS C-terminal" evidence="10">
    <location>
        <begin position="718"/>
        <end position="801"/>
    </location>
</feature>
<feature type="transmembrane region" description="Helical" evidence="7">
    <location>
        <begin position="508"/>
        <end position="526"/>
    </location>
</feature>
<dbReference type="Gene3D" id="1.10.287.1260">
    <property type="match status" value="1"/>
</dbReference>
<evidence type="ECO:0000256" key="8">
    <source>
        <dbReference type="SAM" id="SignalP"/>
    </source>
</evidence>
<evidence type="ECO:0000256" key="4">
    <source>
        <dbReference type="ARBA" id="ARBA00022692"/>
    </source>
</evidence>
<dbReference type="PANTHER" id="PTHR30347:SF1">
    <property type="entry name" value="MECHANOSENSITIVE CHANNEL MSCK"/>
    <property type="match status" value="1"/>
</dbReference>
<dbReference type="Proteomes" id="UP000318733">
    <property type="component" value="Unassembled WGS sequence"/>
</dbReference>
<evidence type="ECO:0000259" key="9">
    <source>
        <dbReference type="Pfam" id="PF00924"/>
    </source>
</evidence>
<dbReference type="Pfam" id="PF00924">
    <property type="entry name" value="MS_channel_2nd"/>
    <property type="match status" value="1"/>
</dbReference>
<dbReference type="AlphaFoldDB" id="A0A556MLH6"/>
<dbReference type="InterPro" id="IPR049278">
    <property type="entry name" value="MS_channel_C"/>
</dbReference>
<dbReference type="InterPro" id="IPR006685">
    <property type="entry name" value="MscS_channel_2nd"/>
</dbReference>
<dbReference type="Pfam" id="PF21082">
    <property type="entry name" value="MS_channel_3rd"/>
    <property type="match status" value="1"/>
</dbReference>
<keyword evidence="4 7" id="KW-0812">Transmembrane</keyword>
<dbReference type="Gene3D" id="2.30.30.60">
    <property type="match status" value="1"/>
</dbReference>
<comment type="caution">
    <text evidence="11">The sequence shown here is derived from an EMBL/GenBank/DDBJ whole genome shotgun (WGS) entry which is preliminary data.</text>
</comment>
<feature type="transmembrane region" description="Helical" evidence="7">
    <location>
        <begin position="395"/>
        <end position="411"/>
    </location>
</feature>
<comment type="subcellular location">
    <subcellularLocation>
        <location evidence="1">Cell membrane</location>
        <topology evidence="1">Multi-pass membrane protein</topology>
    </subcellularLocation>
</comment>
<keyword evidence="6 7" id="KW-0472">Membrane</keyword>
<keyword evidence="5 7" id="KW-1133">Transmembrane helix</keyword>
<dbReference type="SUPFAM" id="SSF50182">
    <property type="entry name" value="Sm-like ribonucleoproteins"/>
    <property type="match status" value="1"/>
</dbReference>
<dbReference type="GO" id="GO:0005886">
    <property type="term" value="C:plasma membrane"/>
    <property type="evidence" value="ECO:0007669"/>
    <property type="project" value="UniProtKB-SubCell"/>
</dbReference>
<dbReference type="SUPFAM" id="SSF82689">
    <property type="entry name" value="Mechanosensitive channel protein MscS (YggB), C-terminal domain"/>
    <property type="match status" value="1"/>
</dbReference>
<comment type="similarity">
    <text evidence="2">Belongs to the MscS (TC 1.A.23) family.</text>
</comment>
<dbReference type="PANTHER" id="PTHR30347">
    <property type="entry name" value="POTASSIUM CHANNEL RELATED"/>
    <property type="match status" value="1"/>
</dbReference>
<feature type="chain" id="PRO_5022113762" evidence="8">
    <location>
        <begin position="25"/>
        <end position="833"/>
    </location>
</feature>
<evidence type="ECO:0000256" key="2">
    <source>
        <dbReference type="ARBA" id="ARBA00008017"/>
    </source>
</evidence>
<reference evidence="11 12" key="1">
    <citation type="submission" date="2019-07" db="EMBL/GenBank/DDBJ databases">
        <authorList>
            <person name="Huq M.A."/>
        </authorList>
    </citation>
    <scope>NUCLEOTIDE SEQUENCE [LARGE SCALE GENOMIC DNA]</scope>
    <source>
        <strain evidence="11 12">MAH-19</strain>
    </source>
</reference>
<feature type="transmembrane region" description="Helical" evidence="7">
    <location>
        <begin position="627"/>
        <end position="646"/>
    </location>
</feature>
<feature type="transmembrane region" description="Helical" evidence="7">
    <location>
        <begin position="314"/>
        <end position="335"/>
    </location>
</feature>
<accession>A0A556MLH6</accession>
<feature type="transmembrane region" description="Helical" evidence="7">
    <location>
        <begin position="341"/>
        <end position="358"/>
    </location>
</feature>
<evidence type="ECO:0000256" key="1">
    <source>
        <dbReference type="ARBA" id="ARBA00004651"/>
    </source>
</evidence>
<keyword evidence="12" id="KW-1185">Reference proteome</keyword>
<dbReference type="InterPro" id="IPR011066">
    <property type="entry name" value="MscS_channel_C_sf"/>
</dbReference>
<sequence>MQRILKFTVLVITLFSFSLQNGYAQDSRTNSKTLRKKERKAVHTRDSIYRTFNQSDTSINNLLQRLETYTATFKQTNNNLAAGLDTADISQRLPSTIRRINKIKDQANTHKASTLRYLFVLRDNLDHLQGVVKGWQTNLDAIDDKLVQNQSDIVKFPKDSLLLKTIPTDSVLRSTFFSERLIAFNLYLKTDSANRKNLFKINILQNRVATAYANILDESDQIDDKVSKFASRAFDGEFGYIWEIDKSYNNLSTSVQGTIDLNNSQLYYFIKKETATHLVAIVFIVIAFSWIFYNRGKTKRNAETAELIFSEANYIDKLPVISSLLVGVAIVPYFYSHPPAAFLEILFIISLVLVLVLIKKAFNYGIFKALLSLFYVTIFYSISNLLIQTTNADRFAILILDIISVVIAYKFNKKVSAAPADYPKNTDAIVKIFIVLQVLSLVLDISGRFSLSKIVGVTAVYNLWFLISLHFVVEIISQGLLLQFKNPKNPDSIISWIDHTLMLKKIRYILNVGAALLWLFFLAQNLNIDDFALDYIHDILIQPRTVAGISGASFTFGGFVIFIAVIWLSSVMSKLISYFYDISVQHASSIDKLKKKNRTSTLLIRIGVFTIGFFLAVFASNFPLDKITIIISAFGIGIGFGLQNIVNNLVSGLILAFEKPVQIGDVIEIDSRSGTIKEIGIRSSKIATSDGAEVIIPNGDLISHHVINWTLSNNNRRVELIVSVAYGSDIKKVEDLLRSILCNRDDIMADPEPLIFLNTVNENSVDFRLLFWAADISHWLRLKSNVLADIYTEFNKEGIELPHSIQDLKLNLPEGKTLNLSDLEEPPTPPEKI</sequence>
<feature type="domain" description="Mechanosensitive ion channel MscS" evidence="9">
    <location>
        <begin position="644"/>
        <end position="710"/>
    </location>
</feature>
<evidence type="ECO:0000256" key="7">
    <source>
        <dbReference type="SAM" id="Phobius"/>
    </source>
</evidence>
<dbReference type="RefSeq" id="WP_144248735.1">
    <property type="nucleotide sequence ID" value="NZ_VLPK01000002.1"/>
</dbReference>
<dbReference type="InterPro" id="IPR023408">
    <property type="entry name" value="MscS_beta-dom_sf"/>
</dbReference>
<proteinExistence type="inferred from homology"/>
<evidence type="ECO:0000256" key="6">
    <source>
        <dbReference type="ARBA" id="ARBA00023136"/>
    </source>
</evidence>
<feature type="signal peptide" evidence="8">
    <location>
        <begin position="1"/>
        <end position="24"/>
    </location>
</feature>
<name>A0A556MLH6_9SPHI</name>
<evidence type="ECO:0000313" key="12">
    <source>
        <dbReference type="Proteomes" id="UP000318733"/>
    </source>
</evidence>
<organism evidence="11 12">
    <name type="scientific">Mucilaginibacter corticis</name>
    <dbReference type="NCBI Taxonomy" id="2597670"/>
    <lineage>
        <taxon>Bacteria</taxon>
        <taxon>Pseudomonadati</taxon>
        <taxon>Bacteroidota</taxon>
        <taxon>Sphingobacteriia</taxon>
        <taxon>Sphingobacteriales</taxon>
        <taxon>Sphingobacteriaceae</taxon>
        <taxon>Mucilaginibacter</taxon>
    </lineage>
</organism>
<evidence type="ECO:0000259" key="10">
    <source>
        <dbReference type="Pfam" id="PF21082"/>
    </source>
</evidence>
<dbReference type="OrthoDB" id="9809206at2"/>
<evidence type="ECO:0000313" key="11">
    <source>
        <dbReference type="EMBL" id="TSJ40698.1"/>
    </source>
</evidence>
<gene>
    <name evidence="11" type="ORF">FO440_13210</name>
</gene>
<feature type="transmembrane region" description="Helical" evidence="7">
    <location>
        <begin position="602"/>
        <end position="621"/>
    </location>
</feature>
<dbReference type="Gene3D" id="3.30.70.100">
    <property type="match status" value="1"/>
</dbReference>
<feature type="transmembrane region" description="Helical" evidence="7">
    <location>
        <begin position="365"/>
        <end position="383"/>
    </location>
</feature>
<dbReference type="InterPro" id="IPR052702">
    <property type="entry name" value="MscS-like_channel"/>
</dbReference>
<evidence type="ECO:0000256" key="3">
    <source>
        <dbReference type="ARBA" id="ARBA00022475"/>
    </source>
</evidence>
<feature type="transmembrane region" description="Helical" evidence="7">
    <location>
        <begin position="275"/>
        <end position="293"/>
    </location>
</feature>
<feature type="transmembrane region" description="Helical" evidence="7">
    <location>
        <begin position="546"/>
        <end position="568"/>
    </location>
</feature>
<keyword evidence="8" id="KW-0732">Signal</keyword>
<dbReference type="InterPro" id="IPR010920">
    <property type="entry name" value="LSM_dom_sf"/>
</dbReference>
<keyword evidence="3" id="KW-1003">Cell membrane</keyword>
<dbReference type="EMBL" id="VLPK01000002">
    <property type="protein sequence ID" value="TSJ40698.1"/>
    <property type="molecule type" value="Genomic_DNA"/>
</dbReference>
<feature type="transmembrane region" description="Helical" evidence="7">
    <location>
        <begin position="432"/>
        <end position="451"/>
    </location>
</feature>
<protein>
    <submittedName>
        <fullName evidence="11">Mechanosensitive ion channel</fullName>
    </submittedName>
</protein>
<dbReference type="GO" id="GO:0008381">
    <property type="term" value="F:mechanosensitive monoatomic ion channel activity"/>
    <property type="evidence" value="ECO:0007669"/>
    <property type="project" value="UniProtKB-ARBA"/>
</dbReference>
<evidence type="ECO:0000256" key="5">
    <source>
        <dbReference type="ARBA" id="ARBA00022989"/>
    </source>
</evidence>